<name>A0ABV6YT67_UNCC1</name>
<evidence type="ECO:0000313" key="1">
    <source>
        <dbReference type="EMBL" id="MFC1849402.1"/>
    </source>
</evidence>
<keyword evidence="2" id="KW-1185">Reference proteome</keyword>
<reference evidence="1 2" key="1">
    <citation type="submission" date="2024-09" db="EMBL/GenBank/DDBJ databases">
        <title>Laminarin stimulates single cell rates of sulfate reduction while oxygen inhibits transcriptomic activity in coastal marine sediment.</title>
        <authorList>
            <person name="Lindsay M."/>
            <person name="Orcutt B."/>
            <person name="Emerson D."/>
            <person name="Stepanauskas R."/>
            <person name="D'Angelo T."/>
        </authorList>
    </citation>
    <scope>NUCLEOTIDE SEQUENCE [LARGE SCALE GENOMIC DNA]</scope>
    <source>
        <strain evidence="1">SAG AM-311-K15</strain>
    </source>
</reference>
<accession>A0ABV6YT67</accession>
<proteinExistence type="predicted"/>
<comment type="caution">
    <text evidence="1">The sequence shown here is derived from an EMBL/GenBank/DDBJ whole genome shotgun (WGS) entry which is preliminary data.</text>
</comment>
<gene>
    <name evidence="1" type="ORF">ACFL27_04250</name>
</gene>
<dbReference type="SUPFAM" id="SSF54909">
    <property type="entry name" value="Dimeric alpha+beta barrel"/>
    <property type="match status" value="1"/>
</dbReference>
<protein>
    <submittedName>
        <fullName evidence="1">Uncharacterized protein</fullName>
    </submittedName>
</protein>
<dbReference type="Proteomes" id="UP001594351">
    <property type="component" value="Unassembled WGS sequence"/>
</dbReference>
<dbReference type="Gene3D" id="3.30.70.100">
    <property type="match status" value="1"/>
</dbReference>
<sequence length="165" mass="19039">MTQQRLTLLKSLKVLMIRLFLGQVHFPKTYVGKILAMADGKKFHVFRNLKVDPQKHPEKSAAVFKVRFKFSSLPPGVNKRLSLFPAPFLIARPGFLQKIWTFSEDGYFQGIYQWASREQAETYPDSFIFKVMTKRSAEGSLTYEVIPDLLLSEYIENVGPHDEHS</sequence>
<dbReference type="EMBL" id="JBHPBY010000036">
    <property type="protein sequence ID" value="MFC1849402.1"/>
    <property type="molecule type" value="Genomic_DNA"/>
</dbReference>
<organism evidence="1 2">
    <name type="scientific">candidate division CSSED10-310 bacterium</name>
    <dbReference type="NCBI Taxonomy" id="2855610"/>
    <lineage>
        <taxon>Bacteria</taxon>
        <taxon>Bacteria division CSSED10-310</taxon>
    </lineage>
</organism>
<evidence type="ECO:0000313" key="2">
    <source>
        <dbReference type="Proteomes" id="UP001594351"/>
    </source>
</evidence>
<dbReference type="InterPro" id="IPR011008">
    <property type="entry name" value="Dimeric_a/b-barrel"/>
</dbReference>